<evidence type="ECO:0000256" key="5">
    <source>
        <dbReference type="ARBA" id="ARBA00022736"/>
    </source>
</evidence>
<protein>
    <recommendedName>
        <fullName evidence="4">tagatose-bisphosphate aldolase</fullName>
        <ecNumber evidence="4">4.1.2.40</ecNumber>
    </recommendedName>
</protein>
<dbReference type="EMBL" id="OKRB01000086">
    <property type="protein sequence ID" value="SPE21036.1"/>
    <property type="molecule type" value="Genomic_DNA"/>
</dbReference>
<evidence type="ECO:0000313" key="7">
    <source>
        <dbReference type="EMBL" id="SPE21036.1"/>
    </source>
</evidence>
<dbReference type="UniPathway" id="UPA00704">
    <property type="reaction ID" value="UER00716"/>
</dbReference>
<comment type="pathway">
    <text evidence="2">Carbohydrate metabolism; D-tagatose 6-phosphate degradation; D-glyceraldehyde 3-phosphate and glycerone phosphate from D-tagatose 6-phosphate: step 2/2.</text>
</comment>
<dbReference type="PANTHER" id="PTHR39340:SF1">
    <property type="entry name" value="SULFOFRUCTOSEPHOSPHATE ALDOLASE"/>
    <property type="match status" value="1"/>
</dbReference>
<keyword evidence="5" id="KW-0423">Lactose metabolism</keyword>
<organism evidence="7 8">
    <name type="scientific">Candidatus Sulfuritelmatomonas gaucii</name>
    <dbReference type="NCBI Taxonomy" id="2043161"/>
    <lineage>
        <taxon>Bacteria</taxon>
        <taxon>Pseudomonadati</taxon>
        <taxon>Acidobacteriota</taxon>
        <taxon>Terriglobia</taxon>
        <taxon>Terriglobales</taxon>
        <taxon>Acidobacteriaceae</taxon>
        <taxon>Candidatus Sulfuritelmatomonas</taxon>
    </lineage>
</organism>
<evidence type="ECO:0000256" key="4">
    <source>
        <dbReference type="ARBA" id="ARBA00012905"/>
    </source>
</evidence>
<evidence type="ECO:0000256" key="2">
    <source>
        <dbReference type="ARBA" id="ARBA00005191"/>
    </source>
</evidence>
<dbReference type="GO" id="GO:0061595">
    <property type="term" value="F:6-deoxy-6-sulfofructose-1-phosphate aldolase activity"/>
    <property type="evidence" value="ECO:0007669"/>
    <property type="project" value="TreeGrafter"/>
</dbReference>
<keyword evidence="6 7" id="KW-0456">Lyase</keyword>
<dbReference type="Pfam" id="PF01791">
    <property type="entry name" value="DeoC"/>
    <property type="match status" value="1"/>
</dbReference>
<gene>
    <name evidence="7" type="primary">lacD</name>
    <name evidence="7" type="ORF">SBA5_30243</name>
</gene>
<dbReference type="InterPro" id="IPR050552">
    <property type="entry name" value="LacD_aldolase"/>
</dbReference>
<dbReference type="AlphaFoldDB" id="A0A2N9LCN9"/>
<dbReference type="SUPFAM" id="SSF51569">
    <property type="entry name" value="Aldolase"/>
    <property type="match status" value="1"/>
</dbReference>
<accession>A0A2N9LCN9</accession>
<dbReference type="SMART" id="SM01133">
    <property type="entry name" value="DeoC"/>
    <property type="match status" value="1"/>
</dbReference>
<dbReference type="InterPro" id="IPR002915">
    <property type="entry name" value="DeoC/FbaB/LacD_aldolase"/>
</dbReference>
<dbReference type="Gene3D" id="3.20.20.70">
    <property type="entry name" value="Aldolase class I"/>
    <property type="match status" value="1"/>
</dbReference>
<comment type="similarity">
    <text evidence="3">Belongs to the aldolase LacD family.</text>
</comment>
<evidence type="ECO:0000313" key="8">
    <source>
        <dbReference type="Proteomes" id="UP000239735"/>
    </source>
</evidence>
<dbReference type="GO" id="GO:0009024">
    <property type="term" value="F:tagatose-6-phosphate kinase activity"/>
    <property type="evidence" value="ECO:0007669"/>
    <property type="project" value="InterPro"/>
</dbReference>
<dbReference type="GO" id="GO:1902777">
    <property type="term" value="P:6-sulfoquinovose(1-) catabolic process"/>
    <property type="evidence" value="ECO:0007669"/>
    <property type="project" value="TreeGrafter"/>
</dbReference>
<dbReference type="GO" id="GO:2001059">
    <property type="term" value="P:D-tagatose 6-phosphate catabolic process"/>
    <property type="evidence" value="ECO:0007669"/>
    <property type="project" value="UniProtKB-UniPathway"/>
</dbReference>
<proteinExistence type="inferred from homology"/>
<dbReference type="OrthoDB" id="106309at2"/>
<dbReference type="InterPro" id="IPR013785">
    <property type="entry name" value="Aldolase_TIM"/>
</dbReference>
<dbReference type="GO" id="GO:0009025">
    <property type="term" value="F:tagatose-bisphosphate aldolase activity"/>
    <property type="evidence" value="ECO:0007669"/>
    <property type="project" value="UniProtKB-EC"/>
</dbReference>
<name>A0A2N9LCN9_9BACT</name>
<comment type="catalytic activity">
    <reaction evidence="1">
        <text>D-tagatofuranose 1,6-bisphosphate = D-glyceraldehyde 3-phosphate + dihydroxyacetone phosphate</text>
        <dbReference type="Rhea" id="RHEA:22948"/>
        <dbReference type="ChEBI" id="CHEBI:57642"/>
        <dbReference type="ChEBI" id="CHEBI:58694"/>
        <dbReference type="ChEBI" id="CHEBI:59776"/>
        <dbReference type="EC" id="4.1.2.40"/>
    </reaction>
</comment>
<evidence type="ECO:0000256" key="6">
    <source>
        <dbReference type="ARBA" id="ARBA00023239"/>
    </source>
</evidence>
<sequence>MTIKLTPGKIAGLEAVSDRNGVIAALAMDQRGLLKNMLAKELGIPDPPAAMMTEFKTLVARTLTREVSSILLDLEYGLEAAKNINGKGLLLAYEHAGYSPDKLERLPSLSEGWSVLRLKEAGANAIKILIYYTPFEKAWVNDRKTAWVERIGAECRSVDIPFFLEFLGYDVHSDGEASMEYARRKPEIVLRSMEEFTKDRYGADVLKIEVPIQMAFVEGTSAFGGVKLHTRTEAMDLIRSVASLTDKPIIYLSAGVSSAVFLETLELAVESGVKFNGVLAGRATWQDGVPIYAKLGPQALENWLNTTGMQNVREINKVLEQAQPWFAARSMQA</sequence>
<dbReference type="PANTHER" id="PTHR39340">
    <property type="entry name" value="SULFOFRUCTOSEPHOSPHATE ALDOLASE"/>
    <property type="match status" value="1"/>
</dbReference>
<dbReference type="Proteomes" id="UP000239735">
    <property type="component" value="Unassembled WGS sequence"/>
</dbReference>
<dbReference type="GO" id="GO:0019512">
    <property type="term" value="P:lactose catabolic process via tagatose-6-phosphate"/>
    <property type="evidence" value="ECO:0007669"/>
    <property type="project" value="InterPro"/>
</dbReference>
<evidence type="ECO:0000256" key="1">
    <source>
        <dbReference type="ARBA" id="ARBA00000567"/>
    </source>
</evidence>
<dbReference type="NCBIfam" id="NF009498">
    <property type="entry name" value="PRK12858.1"/>
    <property type="match status" value="1"/>
</dbReference>
<dbReference type="InterPro" id="IPR005927">
    <property type="entry name" value="Tag_1.6-dipho_adolase"/>
</dbReference>
<dbReference type="EC" id="4.1.2.40" evidence="4"/>
<evidence type="ECO:0000256" key="3">
    <source>
        <dbReference type="ARBA" id="ARBA00008679"/>
    </source>
</evidence>
<reference evidence="8" key="1">
    <citation type="submission" date="2018-02" db="EMBL/GenBank/DDBJ databases">
        <authorList>
            <person name="Hausmann B."/>
        </authorList>
    </citation>
    <scope>NUCLEOTIDE SEQUENCE [LARGE SCALE GENOMIC DNA]</scope>
    <source>
        <strain evidence="8">Peat soil MAG SbA5</strain>
    </source>
</reference>
<dbReference type="HAMAP" id="MF_00734">
    <property type="entry name" value="LacD"/>
    <property type="match status" value="1"/>
</dbReference>